<keyword evidence="7" id="KW-0902">Two-component regulatory system</keyword>
<dbReference type="Gene3D" id="6.10.340.10">
    <property type="match status" value="1"/>
</dbReference>
<protein>
    <submittedName>
        <fullName evidence="16">Methyl-accepting chemotaxis protein</fullName>
    </submittedName>
</protein>
<dbReference type="InterPro" id="IPR029151">
    <property type="entry name" value="Sensor-like_sf"/>
</dbReference>
<evidence type="ECO:0000313" key="16">
    <source>
        <dbReference type="EMBL" id="NJB67166.1"/>
    </source>
</evidence>
<evidence type="ECO:0000259" key="14">
    <source>
        <dbReference type="PROSITE" id="PS50113"/>
    </source>
</evidence>
<dbReference type="Gene3D" id="3.30.450.20">
    <property type="entry name" value="PAS domain"/>
    <property type="match status" value="2"/>
</dbReference>
<evidence type="ECO:0000256" key="7">
    <source>
        <dbReference type="ARBA" id="ARBA00023012"/>
    </source>
</evidence>
<dbReference type="GO" id="GO:0016020">
    <property type="term" value="C:membrane"/>
    <property type="evidence" value="ECO:0007669"/>
    <property type="project" value="UniProtKB-SubCell"/>
</dbReference>
<gene>
    <name evidence="16" type="ORF">GGQ74_000806</name>
</gene>
<keyword evidence="5" id="KW-0418">Kinase</keyword>
<evidence type="ECO:0000256" key="10">
    <source>
        <dbReference type="PROSITE-ProRule" id="PRU00284"/>
    </source>
</evidence>
<proteinExistence type="inferred from homology"/>
<dbReference type="InterPro" id="IPR013656">
    <property type="entry name" value="PAS_4"/>
</dbReference>
<accession>A0A846QEI7</accession>
<dbReference type="Pfam" id="PF08448">
    <property type="entry name" value="PAS_4"/>
    <property type="match status" value="1"/>
</dbReference>
<dbReference type="GO" id="GO:0016301">
    <property type="term" value="F:kinase activity"/>
    <property type="evidence" value="ECO:0007669"/>
    <property type="project" value="UniProtKB-KW"/>
</dbReference>
<keyword evidence="12" id="KW-1133">Transmembrane helix</keyword>
<organism evidence="16 17">
    <name type="scientific">Desulfobaculum xiamenense</name>
    <dbReference type="NCBI Taxonomy" id="995050"/>
    <lineage>
        <taxon>Bacteria</taxon>
        <taxon>Pseudomonadati</taxon>
        <taxon>Thermodesulfobacteriota</taxon>
        <taxon>Desulfovibrionia</taxon>
        <taxon>Desulfovibrionales</taxon>
        <taxon>Desulfovibrionaceae</taxon>
        <taxon>Desulfobaculum</taxon>
    </lineage>
</organism>
<evidence type="ECO:0000256" key="2">
    <source>
        <dbReference type="ARBA" id="ARBA00022553"/>
    </source>
</evidence>
<keyword evidence="6" id="KW-0067">ATP-binding</keyword>
<dbReference type="Pfam" id="PF00672">
    <property type="entry name" value="HAMP"/>
    <property type="match status" value="1"/>
</dbReference>
<dbReference type="SUPFAM" id="SSF103190">
    <property type="entry name" value="Sensory domain-like"/>
    <property type="match status" value="1"/>
</dbReference>
<dbReference type="GO" id="GO:0000160">
    <property type="term" value="P:phosphorelay signal transduction system"/>
    <property type="evidence" value="ECO:0007669"/>
    <property type="project" value="UniProtKB-KW"/>
</dbReference>
<dbReference type="PROSITE" id="PS50113">
    <property type="entry name" value="PAC"/>
    <property type="match status" value="1"/>
</dbReference>
<dbReference type="PANTHER" id="PTHR32089">
    <property type="entry name" value="METHYL-ACCEPTING CHEMOTAXIS PROTEIN MCPB"/>
    <property type="match status" value="1"/>
</dbReference>
<dbReference type="InterPro" id="IPR004089">
    <property type="entry name" value="MCPsignal_dom"/>
</dbReference>
<dbReference type="CDD" id="cd11386">
    <property type="entry name" value="MCP_signal"/>
    <property type="match status" value="1"/>
</dbReference>
<dbReference type="PROSITE" id="PS51257">
    <property type="entry name" value="PROKAR_LIPOPROTEIN"/>
    <property type="match status" value="1"/>
</dbReference>
<keyword evidence="17" id="KW-1185">Reference proteome</keyword>
<keyword evidence="12" id="KW-0472">Membrane</keyword>
<feature type="domain" description="Methyl-accepting transducer" evidence="13">
    <location>
        <begin position="530"/>
        <end position="766"/>
    </location>
</feature>
<dbReference type="Gene3D" id="1.10.287.950">
    <property type="entry name" value="Methyl-accepting chemotaxis protein"/>
    <property type="match status" value="1"/>
</dbReference>
<dbReference type="Pfam" id="PF00015">
    <property type="entry name" value="MCPsignal"/>
    <property type="match status" value="1"/>
</dbReference>
<keyword evidence="8 10" id="KW-0807">Transducer</keyword>
<keyword evidence="12" id="KW-0812">Transmembrane</keyword>
<dbReference type="SUPFAM" id="SSF55785">
    <property type="entry name" value="PYP-like sensor domain (PAS domain)"/>
    <property type="match status" value="1"/>
</dbReference>
<feature type="domain" description="PAC" evidence="14">
    <location>
        <begin position="463"/>
        <end position="515"/>
    </location>
</feature>
<dbReference type="PROSITE" id="PS50111">
    <property type="entry name" value="CHEMOTAXIS_TRANSDUC_2"/>
    <property type="match status" value="1"/>
</dbReference>
<dbReference type="SMART" id="SM00283">
    <property type="entry name" value="MA"/>
    <property type="match status" value="1"/>
</dbReference>
<evidence type="ECO:0000313" key="17">
    <source>
        <dbReference type="Proteomes" id="UP000580856"/>
    </source>
</evidence>
<dbReference type="PANTHER" id="PTHR32089:SF112">
    <property type="entry name" value="LYSOZYME-LIKE PROTEIN-RELATED"/>
    <property type="match status" value="1"/>
</dbReference>
<evidence type="ECO:0000256" key="5">
    <source>
        <dbReference type="ARBA" id="ARBA00022777"/>
    </source>
</evidence>
<evidence type="ECO:0000256" key="3">
    <source>
        <dbReference type="ARBA" id="ARBA00022679"/>
    </source>
</evidence>
<evidence type="ECO:0000256" key="8">
    <source>
        <dbReference type="ARBA" id="ARBA00023224"/>
    </source>
</evidence>
<dbReference type="GO" id="GO:0006935">
    <property type="term" value="P:chemotaxis"/>
    <property type="evidence" value="ECO:0007669"/>
    <property type="project" value="UniProtKB-ARBA"/>
</dbReference>
<dbReference type="InterPro" id="IPR003660">
    <property type="entry name" value="HAMP_dom"/>
</dbReference>
<name>A0A846QEI7_9BACT</name>
<dbReference type="InterPro" id="IPR035965">
    <property type="entry name" value="PAS-like_dom_sf"/>
</dbReference>
<comment type="subcellular location">
    <subcellularLocation>
        <location evidence="1">Membrane</location>
    </subcellularLocation>
</comment>
<dbReference type="RefSeq" id="WP_167940246.1">
    <property type="nucleotide sequence ID" value="NZ_JAATJA010000001.1"/>
</dbReference>
<keyword evidence="4" id="KW-0547">Nucleotide-binding</keyword>
<keyword evidence="3" id="KW-0808">Transferase</keyword>
<dbReference type="SMART" id="SM00304">
    <property type="entry name" value="HAMP"/>
    <property type="match status" value="1"/>
</dbReference>
<dbReference type="CDD" id="cd12912">
    <property type="entry name" value="PDC2_MCP_like"/>
    <property type="match status" value="1"/>
</dbReference>
<dbReference type="Proteomes" id="UP000580856">
    <property type="component" value="Unassembled WGS sequence"/>
</dbReference>
<feature type="transmembrane region" description="Helical" evidence="12">
    <location>
        <begin position="316"/>
        <end position="339"/>
    </location>
</feature>
<dbReference type="EMBL" id="JAATJA010000001">
    <property type="protein sequence ID" value="NJB67166.1"/>
    <property type="molecule type" value="Genomic_DNA"/>
</dbReference>
<keyword evidence="2" id="KW-0597">Phosphoprotein</keyword>
<reference evidence="16 17" key="1">
    <citation type="submission" date="2020-03" db="EMBL/GenBank/DDBJ databases">
        <title>Genomic Encyclopedia of Type Strains, Phase IV (KMG-IV): sequencing the most valuable type-strain genomes for metagenomic binning, comparative biology and taxonomic classification.</title>
        <authorList>
            <person name="Goeker M."/>
        </authorList>
    </citation>
    <scope>NUCLEOTIDE SEQUENCE [LARGE SCALE GENOMIC DNA]</scope>
    <source>
        <strain evidence="16 17">DSM 24233</strain>
    </source>
</reference>
<dbReference type="GO" id="GO:0005524">
    <property type="term" value="F:ATP binding"/>
    <property type="evidence" value="ECO:0007669"/>
    <property type="project" value="UniProtKB-KW"/>
</dbReference>
<dbReference type="FunFam" id="1.10.287.950:FF:000001">
    <property type="entry name" value="Methyl-accepting chemotaxis sensory transducer"/>
    <property type="match status" value="1"/>
</dbReference>
<evidence type="ECO:0000259" key="13">
    <source>
        <dbReference type="PROSITE" id="PS50111"/>
    </source>
</evidence>
<sequence>MRFNFNRKLLAGVLAVIVVLACTLTGVNLYKAKSALGFFGGEFLGNTGQMLRDVAQMQDANLRQVLGNEIERFRKDVDLQMGFWLNRNTLRKEAVIDQESGKSEQMEFPELNLGDQVLFGSTRLVDGIRESSGLHATVFQVLPGRLLRVSTSIRKDDGSRAIGTSIPASSPVYTTVMKGETFFGRARVLGRDFLTAYAPSKDFDGNIVAVIFVGVEVLNSNLEKLIGEVNVAGRGYAFVCNSQGKLLVHPKHDGEDMTSLAPGLWDAVRAGKTGLVKYDDMGHERVAYVEYFEPWDWFIVVSIGRDEMMLGADRELVVASAVVVVVGMLLAALVLVFVLRRLLRPLDDLSAVTRRIAEGDLDASCSYDGADAIGRTVQSVNAMVGELKHRLGFAQGVLEGITLPCSVVSADNRMVFINRQKMEIMERPGAPEDYYGATSGAFYFHDDAKVTLAMRSMQEGRKLSADVPLTTVSGKDFLINSTCTPIHDLDGKPIGALVIWFDLTDMKLKERQIGEQRDRIAEAARLADRVAEQVSSASEELAAQIEEASRGMDEQRKRTSEAASAMEQMNSSVLDVARNAGGAAELSEGARGRAQGGAAAVEEMVTIIDTVSARTDELRERMAELVGQADGIGDIMGVISDIADQTNLLALNAAIEAARAGDAGRGFAVVADEVRKLAEKTMNATREVASHIETIQTSARQSMQSTEQAAQAVRETTARADKSGESLREIVRMVETSSDQVRAIATAAEQQSAASEQINRSTDEINMIASECAESMAQSAQAVSDLAALAVELREITMQMRD</sequence>
<evidence type="ECO:0000256" key="4">
    <source>
        <dbReference type="ARBA" id="ARBA00022741"/>
    </source>
</evidence>
<dbReference type="PROSITE" id="PS50885">
    <property type="entry name" value="HAMP"/>
    <property type="match status" value="1"/>
</dbReference>
<evidence type="ECO:0000256" key="11">
    <source>
        <dbReference type="SAM" id="Coils"/>
    </source>
</evidence>
<evidence type="ECO:0000256" key="1">
    <source>
        <dbReference type="ARBA" id="ARBA00004370"/>
    </source>
</evidence>
<dbReference type="SUPFAM" id="SSF58104">
    <property type="entry name" value="Methyl-accepting chemotaxis protein (MCP) signaling domain"/>
    <property type="match status" value="1"/>
</dbReference>
<evidence type="ECO:0000259" key="15">
    <source>
        <dbReference type="PROSITE" id="PS50885"/>
    </source>
</evidence>
<evidence type="ECO:0000256" key="9">
    <source>
        <dbReference type="ARBA" id="ARBA00029447"/>
    </source>
</evidence>
<dbReference type="InterPro" id="IPR000700">
    <property type="entry name" value="PAS-assoc_C"/>
</dbReference>
<feature type="domain" description="HAMP" evidence="15">
    <location>
        <begin position="340"/>
        <end position="392"/>
    </location>
</feature>
<keyword evidence="11" id="KW-0175">Coiled coil</keyword>
<dbReference type="AlphaFoldDB" id="A0A846QEI7"/>
<comment type="caution">
    <text evidence="16">The sequence shown here is derived from an EMBL/GenBank/DDBJ whole genome shotgun (WGS) entry which is preliminary data.</text>
</comment>
<dbReference type="Pfam" id="PF17201">
    <property type="entry name" value="Cache_3-Cache_2"/>
    <property type="match status" value="1"/>
</dbReference>
<evidence type="ECO:0000256" key="12">
    <source>
        <dbReference type="SAM" id="Phobius"/>
    </source>
</evidence>
<feature type="coiled-coil region" evidence="11">
    <location>
        <begin position="520"/>
        <end position="558"/>
    </location>
</feature>
<dbReference type="InterPro" id="IPR033462">
    <property type="entry name" value="Cache_3-Cache_2"/>
</dbReference>
<comment type="similarity">
    <text evidence="9">Belongs to the methyl-accepting chemotaxis (MCP) protein family.</text>
</comment>
<evidence type="ECO:0000256" key="6">
    <source>
        <dbReference type="ARBA" id="ARBA00022840"/>
    </source>
</evidence>
<dbReference type="CDD" id="cd06225">
    <property type="entry name" value="HAMP"/>
    <property type="match status" value="1"/>
</dbReference>